<reference evidence="2" key="1">
    <citation type="journal article" date="2021" name="Nat. Commun.">
        <title>Genetic determinants of endophytism in the Arabidopsis root mycobiome.</title>
        <authorList>
            <person name="Mesny F."/>
            <person name="Miyauchi S."/>
            <person name="Thiergart T."/>
            <person name="Pickel B."/>
            <person name="Atanasova L."/>
            <person name="Karlsson M."/>
            <person name="Huettel B."/>
            <person name="Barry K.W."/>
            <person name="Haridas S."/>
            <person name="Chen C."/>
            <person name="Bauer D."/>
            <person name="Andreopoulos W."/>
            <person name="Pangilinan J."/>
            <person name="LaButti K."/>
            <person name="Riley R."/>
            <person name="Lipzen A."/>
            <person name="Clum A."/>
            <person name="Drula E."/>
            <person name="Henrissat B."/>
            <person name="Kohler A."/>
            <person name="Grigoriev I.V."/>
            <person name="Martin F.M."/>
            <person name="Hacquard S."/>
        </authorList>
    </citation>
    <scope>NUCLEOTIDE SEQUENCE</scope>
    <source>
        <strain evidence="2">MPI-CAGE-CH-0243</strain>
    </source>
</reference>
<comment type="caution">
    <text evidence="2">The sequence shown here is derived from an EMBL/GenBank/DDBJ whole genome shotgun (WGS) entry which is preliminary data.</text>
</comment>
<evidence type="ECO:0000256" key="1">
    <source>
        <dbReference type="SAM" id="SignalP"/>
    </source>
</evidence>
<proteinExistence type="predicted"/>
<feature type="chain" id="PRO_5040426593" evidence="1">
    <location>
        <begin position="19"/>
        <end position="154"/>
    </location>
</feature>
<accession>A0A9P9DNZ1</accession>
<dbReference type="EMBL" id="JAGMWT010000009">
    <property type="protein sequence ID" value="KAH7122437.1"/>
    <property type="molecule type" value="Genomic_DNA"/>
</dbReference>
<keyword evidence="1" id="KW-0732">Signal</keyword>
<feature type="signal peptide" evidence="1">
    <location>
        <begin position="1"/>
        <end position="18"/>
    </location>
</feature>
<keyword evidence="3" id="KW-1185">Reference proteome</keyword>
<dbReference type="SUPFAM" id="SSF54427">
    <property type="entry name" value="NTF2-like"/>
    <property type="match status" value="1"/>
</dbReference>
<name>A0A9P9DNZ1_9PLEO</name>
<dbReference type="Proteomes" id="UP000700596">
    <property type="component" value="Unassembled WGS sequence"/>
</dbReference>
<dbReference type="AlphaFoldDB" id="A0A9P9DNZ1"/>
<evidence type="ECO:0000313" key="2">
    <source>
        <dbReference type="EMBL" id="KAH7122437.1"/>
    </source>
</evidence>
<protein>
    <submittedName>
        <fullName evidence="2">Uncharacterized protein</fullName>
    </submittedName>
</protein>
<evidence type="ECO:0000313" key="3">
    <source>
        <dbReference type="Proteomes" id="UP000700596"/>
    </source>
</evidence>
<sequence length="154" mass="17500">MRFTVLASVLLVPLGVLAAPVDVESSVLVERQNRPVKPKPCVSVANVTAEETKLRHDKFTDAFIVKKNITAAFAYIRQDYINHNPAAQNGFDSAWNILSPIWGSQNIQKLRDTYKHPQGWLNYRSGFGDIVDRFRWDGGCIAEHWDQGERYPTK</sequence>
<dbReference type="OrthoDB" id="2820488at2759"/>
<dbReference type="InterPro" id="IPR032710">
    <property type="entry name" value="NTF2-like_dom_sf"/>
</dbReference>
<organism evidence="2 3">
    <name type="scientific">Dendryphion nanum</name>
    <dbReference type="NCBI Taxonomy" id="256645"/>
    <lineage>
        <taxon>Eukaryota</taxon>
        <taxon>Fungi</taxon>
        <taxon>Dikarya</taxon>
        <taxon>Ascomycota</taxon>
        <taxon>Pezizomycotina</taxon>
        <taxon>Dothideomycetes</taxon>
        <taxon>Pleosporomycetidae</taxon>
        <taxon>Pleosporales</taxon>
        <taxon>Torulaceae</taxon>
        <taxon>Dendryphion</taxon>
    </lineage>
</organism>
<gene>
    <name evidence="2" type="ORF">B0J11DRAFT_531495</name>
</gene>